<evidence type="ECO:0000313" key="5">
    <source>
        <dbReference type="Proteomes" id="UP000053732"/>
    </source>
</evidence>
<proteinExistence type="predicted"/>
<dbReference type="AlphaFoldDB" id="A0A0G4PXB9"/>
<name>A0A0G4PXB9_PENC3</name>
<dbReference type="InterPro" id="IPR055592">
    <property type="entry name" value="DUF7168"/>
</dbReference>
<reference evidence="4 5" key="1">
    <citation type="journal article" date="2014" name="Nat. Commun.">
        <title>Multiple recent horizontal transfers of a large genomic region in cheese making fungi.</title>
        <authorList>
            <person name="Cheeseman K."/>
            <person name="Ropars J."/>
            <person name="Renault P."/>
            <person name="Dupont J."/>
            <person name="Gouzy J."/>
            <person name="Branca A."/>
            <person name="Abraham A.L."/>
            <person name="Ceppi M."/>
            <person name="Conseiller E."/>
            <person name="Debuchy R."/>
            <person name="Malagnac F."/>
            <person name="Goarin A."/>
            <person name="Silar P."/>
            <person name="Lacoste S."/>
            <person name="Sallet E."/>
            <person name="Bensimon A."/>
            <person name="Giraud T."/>
            <person name="Brygoo Y."/>
        </authorList>
    </citation>
    <scope>NUCLEOTIDE SEQUENCE [LARGE SCALE GENOMIC DNA]</scope>
    <source>
        <strain evidence="5">FM 013</strain>
    </source>
</reference>
<feature type="compositionally biased region" description="Polar residues" evidence="1">
    <location>
        <begin position="377"/>
        <end position="390"/>
    </location>
</feature>
<gene>
    <name evidence="4" type="ORF">PCAMFM013_S060g000024</name>
</gene>
<dbReference type="EMBL" id="HG793193">
    <property type="protein sequence ID" value="CRL30814.1"/>
    <property type="molecule type" value="Genomic_DNA"/>
</dbReference>
<keyword evidence="5" id="KW-1185">Reference proteome</keyword>
<dbReference type="InterPro" id="IPR024498">
    <property type="entry name" value="DUF2786"/>
</dbReference>
<accession>A0A0G4PXB9</accession>
<organism evidence="4 5">
    <name type="scientific">Penicillium camemberti (strain FM 013)</name>
    <dbReference type="NCBI Taxonomy" id="1429867"/>
    <lineage>
        <taxon>Eukaryota</taxon>
        <taxon>Fungi</taxon>
        <taxon>Dikarya</taxon>
        <taxon>Ascomycota</taxon>
        <taxon>Pezizomycotina</taxon>
        <taxon>Eurotiomycetes</taxon>
        <taxon>Eurotiomycetidae</taxon>
        <taxon>Eurotiales</taxon>
        <taxon>Aspergillaceae</taxon>
        <taxon>Penicillium</taxon>
    </lineage>
</organism>
<feature type="compositionally biased region" description="Basic and acidic residues" evidence="1">
    <location>
        <begin position="211"/>
        <end position="222"/>
    </location>
</feature>
<feature type="domain" description="DUF2786" evidence="2">
    <location>
        <begin position="31"/>
        <end position="70"/>
    </location>
</feature>
<protein>
    <submittedName>
        <fullName evidence="4">Str. FM013</fullName>
    </submittedName>
</protein>
<evidence type="ECO:0000313" key="4">
    <source>
        <dbReference type="EMBL" id="CRL30814.1"/>
    </source>
</evidence>
<feature type="region of interest" description="Disordered" evidence="1">
    <location>
        <begin position="211"/>
        <end position="240"/>
    </location>
</feature>
<dbReference type="Pfam" id="PF10979">
    <property type="entry name" value="DUF2786"/>
    <property type="match status" value="1"/>
</dbReference>
<evidence type="ECO:0000256" key="1">
    <source>
        <dbReference type="SAM" id="MobiDB-lite"/>
    </source>
</evidence>
<evidence type="ECO:0000259" key="3">
    <source>
        <dbReference type="Pfam" id="PF23771"/>
    </source>
</evidence>
<dbReference type="Pfam" id="PF23771">
    <property type="entry name" value="DUF7168"/>
    <property type="match status" value="1"/>
</dbReference>
<evidence type="ECO:0000259" key="2">
    <source>
        <dbReference type="Pfam" id="PF10979"/>
    </source>
</evidence>
<dbReference type="STRING" id="1429867.A0A0G4PXB9"/>
<sequence length="390" mass="43916">MSPKKPLQKATVIKTSCEYQSQAPARADKSVLEKIQKCLNRAYHAKASEAEAKTALFISQKLMSEHNVTQADLIANDDRSNKACYGGRSIVRIEKVTGSSRRVMREAFVERVATAMCTFFDCKSFSTDFGISVEWSFFGIASNTVAAAIAFEMAHNLILEWGCVYKGGAPTFSYRLGVADGLKTMANREKQHELAEVQCNDLDSTAARNLDEEKEHRRELGRGVELSAKAKSTPNYDDEDMASMKLESDKESNSDPNDIDVWNIRADFSMDDVQTIDLCDDVDENIETYMKRESTKPTNPNKIPESLAEFDRKVEPETKSPTPMASCWKSQMQLVHFRATSEQVADDYLAQHEIKLRSGRKRTSTIRDKESYHRGQQDSSKINVRQTALT</sequence>
<feature type="domain" description="DUF7168" evidence="3">
    <location>
        <begin position="92"/>
        <end position="199"/>
    </location>
</feature>
<feature type="region of interest" description="Disordered" evidence="1">
    <location>
        <begin position="359"/>
        <end position="390"/>
    </location>
</feature>
<feature type="compositionally biased region" description="Basic and acidic residues" evidence="1">
    <location>
        <begin position="365"/>
        <end position="376"/>
    </location>
</feature>
<dbReference type="Proteomes" id="UP000053732">
    <property type="component" value="Unassembled WGS sequence"/>
</dbReference>